<dbReference type="AlphaFoldDB" id="A0A2J6RSR6"/>
<organism evidence="2 3">
    <name type="scientific">Hyaloscypha variabilis (strain UAMH 11265 / GT02V1 / F)</name>
    <name type="common">Meliniomyces variabilis</name>
    <dbReference type="NCBI Taxonomy" id="1149755"/>
    <lineage>
        <taxon>Eukaryota</taxon>
        <taxon>Fungi</taxon>
        <taxon>Dikarya</taxon>
        <taxon>Ascomycota</taxon>
        <taxon>Pezizomycotina</taxon>
        <taxon>Leotiomycetes</taxon>
        <taxon>Helotiales</taxon>
        <taxon>Hyaloscyphaceae</taxon>
        <taxon>Hyaloscypha</taxon>
        <taxon>Hyaloscypha variabilis</taxon>
    </lineage>
</organism>
<dbReference type="Proteomes" id="UP000235786">
    <property type="component" value="Unassembled WGS sequence"/>
</dbReference>
<feature type="compositionally biased region" description="Polar residues" evidence="1">
    <location>
        <begin position="260"/>
        <end position="275"/>
    </location>
</feature>
<feature type="region of interest" description="Disordered" evidence="1">
    <location>
        <begin position="640"/>
        <end position="800"/>
    </location>
</feature>
<feature type="compositionally biased region" description="Polar residues" evidence="1">
    <location>
        <begin position="58"/>
        <end position="78"/>
    </location>
</feature>
<proteinExistence type="predicted"/>
<name>A0A2J6RSR6_HYAVF</name>
<dbReference type="OrthoDB" id="3579798at2759"/>
<accession>A0A2J6RSR6</accession>
<feature type="region of interest" description="Disordered" evidence="1">
    <location>
        <begin position="419"/>
        <end position="492"/>
    </location>
</feature>
<reference evidence="2 3" key="1">
    <citation type="submission" date="2016-04" db="EMBL/GenBank/DDBJ databases">
        <title>A degradative enzymes factory behind the ericoid mycorrhizal symbiosis.</title>
        <authorList>
            <consortium name="DOE Joint Genome Institute"/>
            <person name="Martino E."/>
            <person name="Morin E."/>
            <person name="Grelet G."/>
            <person name="Kuo A."/>
            <person name="Kohler A."/>
            <person name="Daghino S."/>
            <person name="Barry K."/>
            <person name="Choi C."/>
            <person name="Cichocki N."/>
            <person name="Clum A."/>
            <person name="Copeland A."/>
            <person name="Hainaut M."/>
            <person name="Haridas S."/>
            <person name="Labutti K."/>
            <person name="Lindquist E."/>
            <person name="Lipzen A."/>
            <person name="Khouja H.-R."/>
            <person name="Murat C."/>
            <person name="Ohm R."/>
            <person name="Olson A."/>
            <person name="Spatafora J."/>
            <person name="Veneault-Fourrey C."/>
            <person name="Henrissat B."/>
            <person name="Grigoriev I."/>
            <person name="Martin F."/>
            <person name="Perotto S."/>
        </authorList>
    </citation>
    <scope>NUCLEOTIDE SEQUENCE [LARGE SCALE GENOMIC DNA]</scope>
    <source>
        <strain evidence="2 3">F</strain>
    </source>
</reference>
<gene>
    <name evidence="2" type="ORF">L207DRAFT_528178</name>
</gene>
<evidence type="ECO:0000256" key="1">
    <source>
        <dbReference type="SAM" id="MobiDB-lite"/>
    </source>
</evidence>
<sequence>MSPPEAWKTRPNSSSQSSTEQHQQSLSSVSMQAESENVNLNSFDRCESDIVAQNKQGISNHSRQFPTPQIFNSDQQPTYDEDIRNNYTAGVDGAQDQVSERDYYGPANACSTNPDLWPQAKSDDPHFDNNYNNDNYITYSRTNPAARLNGNSAMDPSSAIGPTLNQMGVMESEGAEYQMGEEGEQYVSSQIAGTSRIMLQNNRENDYFLGNSQSVRASPIQQQDFQFQGIVVDMGNMHPATLNPHSSPNRVSTPNTAMSLPTSFPSNASQYGSNTPSVHQSSSHQQPIQIATAVSQPVNPVSTPLTSGASGGKKLKISRHAPYPYTEANFIGIRRGGKRMTHKSPGEWNAEAKANHYPFFLAYHGRPAYQPATTSNQDYINRSRAAKALSMQDKALLLDFIRANKYWCKHKKLPNPPNVVLVSAGNEGDASDVEDELPDPDETDGDGEDDAKGAPSEEGAPSMNRGSVAQLSAGRCQSHREARTHHNQILGSPAFPNLEALDEYLLREGHPSALELVNQFLESKNRPIVRLIKAVATPSPSSSSSASSNTRSAASQYHVETNMTTGTAVLSENGFGASERDAAFVAVPDVTNYSPNDDSSAGLGISGSSRPCSANLGKRNSVDYENGDHVSGVLGPVTKKIRSNRNQPSGPLDMSNDFPTGLPATQNDWSTTDIEKGSPQNQQLVGFCQDPDPNRFSNILDNDAPAIQSYNPPYGSSATSSQDICPQQNNRDGSLAVEPYDVPFAADDAVESPTASPQQPSGLFDDYEISEYFNNPDDEFRGPTPHPSPQRVYYTDSETE</sequence>
<feature type="compositionally biased region" description="Acidic residues" evidence="1">
    <location>
        <begin position="429"/>
        <end position="449"/>
    </location>
</feature>
<evidence type="ECO:0000313" key="2">
    <source>
        <dbReference type="EMBL" id="PMD41567.1"/>
    </source>
</evidence>
<dbReference type="EMBL" id="KZ613944">
    <property type="protein sequence ID" value="PMD41567.1"/>
    <property type="molecule type" value="Genomic_DNA"/>
</dbReference>
<feature type="compositionally biased region" description="Polar residues" evidence="1">
    <location>
        <begin position="708"/>
        <end position="732"/>
    </location>
</feature>
<feature type="compositionally biased region" description="Polar residues" evidence="1">
    <location>
        <begin position="663"/>
        <end position="684"/>
    </location>
</feature>
<feature type="compositionally biased region" description="Low complexity" evidence="1">
    <location>
        <begin position="276"/>
        <end position="287"/>
    </location>
</feature>
<feature type="region of interest" description="Disordered" evidence="1">
    <location>
        <begin position="1"/>
        <end position="38"/>
    </location>
</feature>
<feature type="region of interest" description="Disordered" evidence="1">
    <location>
        <begin position="58"/>
        <end position="83"/>
    </location>
</feature>
<feature type="compositionally biased region" description="Polar residues" evidence="1">
    <location>
        <begin position="29"/>
        <end position="38"/>
    </location>
</feature>
<feature type="compositionally biased region" description="Low complexity" evidence="1">
    <location>
        <begin position="13"/>
        <end position="28"/>
    </location>
</feature>
<feature type="region of interest" description="Disordered" evidence="1">
    <location>
        <begin position="536"/>
        <end position="555"/>
    </location>
</feature>
<feature type="region of interest" description="Disordered" evidence="1">
    <location>
        <begin position="295"/>
        <end position="314"/>
    </location>
</feature>
<feature type="compositionally biased region" description="Polar residues" evidence="1">
    <location>
        <begin position="295"/>
        <end position="308"/>
    </location>
</feature>
<protein>
    <submittedName>
        <fullName evidence="2">Uncharacterized protein</fullName>
    </submittedName>
</protein>
<feature type="region of interest" description="Disordered" evidence="1">
    <location>
        <begin position="260"/>
        <end position="287"/>
    </location>
</feature>
<keyword evidence="3" id="KW-1185">Reference proteome</keyword>
<evidence type="ECO:0000313" key="3">
    <source>
        <dbReference type="Proteomes" id="UP000235786"/>
    </source>
</evidence>